<gene>
    <name evidence="1" type="ordered locus">Psed_5385</name>
</gene>
<dbReference type="KEGG" id="pdx:Psed_5385"/>
<dbReference type="EMBL" id="CP002593">
    <property type="protein sequence ID" value="AEA27519.1"/>
    <property type="molecule type" value="Genomic_DNA"/>
</dbReference>
<proteinExistence type="predicted"/>
<dbReference type="HOGENOM" id="CLU_2495614_0_0_11"/>
<protein>
    <submittedName>
        <fullName evidence="1">Uncharacterized protein</fullName>
    </submittedName>
</protein>
<sequence length="86" mass="9274">MSSRPFTRVTVPERAVRIVVSVVADDPRRDAAAPGHGAAASLGYSAAARVFCWVNFMYRYSPLRMGSYLAGFSSSKQVGMHSMTAS</sequence>
<name>F4CWA1_PSEUX</name>
<evidence type="ECO:0000313" key="2">
    <source>
        <dbReference type="Proteomes" id="UP000007809"/>
    </source>
</evidence>
<dbReference type="Proteomes" id="UP000007809">
    <property type="component" value="Chromosome"/>
</dbReference>
<keyword evidence="2" id="KW-1185">Reference proteome</keyword>
<accession>F4CWA1</accession>
<evidence type="ECO:0000313" key="1">
    <source>
        <dbReference type="EMBL" id="AEA27519.1"/>
    </source>
</evidence>
<reference evidence="1 2" key="1">
    <citation type="journal article" date="2011" name="J. Bacteriol.">
        <title>Genome sequence of the 1,4-dioxane-degrading Pseudonocardia dioxanivorans strain CB1190.</title>
        <authorList>
            <person name="Sales C.M."/>
            <person name="Mahendra S."/>
            <person name="Grostern A."/>
            <person name="Parales R.E."/>
            <person name="Goodwin L.A."/>
            <person name="Woyke T."/>
            <person name="Nolan M."/>
            <person name="Lapidus A."/>
            <person name="Chertkov O."/>
            <person name="Ovchinnikova G."/>
            <person name="Sczyrba A."/>
            <person name="Alvarez-Cohen L."/>
        </authorList>
    </citation>
    <scope>NUCLEOTIDE SEQUENCE [LARGE SCALE GENOMIC DNA]</scope>
    <source>
        <strain evidence="2">ATCC 55486 / DSM 44775 / JCM 13855 / CB1190</strain>
    </source>
</reference>
<dbReference type="AlphaFoldDB" id="F4CWA1"/>
<organism evidence="1 2">
    <name type="scientific">Pseudonocardia dioxanivorans (strain ATCC 55486 / DSM 44775 / JCM 13855 / CB1190)</name>
    <dbReference type="NCBI Taxonomy" id="675635"/>
    <lineage>
        <taxon>Bacteria</taxon>
        <taxon>Bacillati</taxon>
        <taxon>Actinomycetota</taxon>
        <taxon>Actinomycetes</taxon>
        <taxon>Pseudonocardiales</taxon>
        <taxon>Pseudonocardiaceae</taxon>
        <taxon>Pseudonocardia</taxon>
    </lineage>
</organism>